<sequence>MSIKVKWEGQCTEDVMVLQGIQQGAKLSTMLYKCYNNVILDSILKSGLGARIGDIQVPGPTCADDIAVLANSTADAQGILDISGGICNAVDGSCSCPVTHTGYDCSLDADKMECEKNPCENGATCYEQDKCFCSPDYYGERCQYKTVSQECLGSEMKMAFVVPDTFSGEVYLSEDADNCKFNQMESGVSGLNKYSLTIPFNSTDNLCSQSINQTKDVPMEGDVSRFVDVVVSYNPLFISSTDSIIIYSCIHKGSNFTMFAELDDVGLNERTNLKKNILSGTYLPVKFAVQNKDGQPLDKPLFVGDIFKLLFFLSDTDVYETLRIDNCIANNTLSGKPLQFEFVKDGCPTDDGKNIMVNTEGPLAAKYLKPGSTEVLPASELFMYAFKFKGTTNVGFNCAVKICKKGEASFCRPRDCSSPVRAPTTVTTSTPTVVHITSTPALVPELQDSTDTGNETSINITQPSVRRKRDSNYGDRQFVSAVLTIKEPSLDEVLIFPKIGRENTKIGNLNKNTMAEDKENTKCVMPQNIIIVIVVLATMVFALVVIASVLAVSKHRSYRRIQILKGKQTFDFNYTIPRPKLNGK</sequence>
<keyword evidence="3" id="KW-0472">Membrane</keyword>
<keyword evidence="2" id="KW-0245">EGF-like domain</keyword>
<dbReference type="Proteomes" id="UP000507470">
    <property type="component" value="Unassembled WGS sequence"/>
</dbReference>
<dbReference type="PROSITE" id="PS50026">
    <property type="entry name" value="EGF_3"/>
    <property type="match status" value="1"/>
</dbReference>
<keyword evidence="7" id="KW-1185">Reference proteome</keyword>
<evidence type="ECO:0000313" key="7">
    <source>
        <dbReference type="Proteomes" id="UP000507470"/>
    </source>
</evidence>
<evidence type="ECO:0000313" key="6">
    <source>
        <dbReference type="EMBL" id="CAC5384527.1"/>
    </source>
</evidence>
<evidence type="ECO:0000259" key="5">
    <source>
        <dbReference type="PROSITE" id="PS51034"/>
    </source>
</evidence>
<dbReference type="PANTHER" id="PTHR22907:SF54">
    <property type="entry name" value="GH04558P"/>
    <property type="match status" value="1"/>
</dbReference>
<feature type="disulfide bond" evidence="2">
    <location>
        <begin position="133"/>
        <end position="142"/>
    </location>
</feature>
<dbReference type="InterPro" id="IPR001507">
    <property type="entry name" value="ZP_dom"/>
</dbReference>
<dbReference type="InterPro" id="IPR000742">
    <property type="entry name" value="EGF"/>
</dbReference>
<accession>A0A6J8BQH0</accession>
<keyword evidence="1" id="KW-0732">Signal</keyword>
<dbReference type="SMART" id="SM00241">
    <property type="entry name" value="ZP"/>
    <property type="match status" value="1"/>
</dbReference>
<evidence type="ECO:0000256" key="2">
    <source>
        <dbReference type="PROSITE-ProRule" id="PRU00076"/>
    </source>
</evidence>
<evidence type="ECO:0000256" key="3">
    <source>
        <dbReference type="SAM" id="Phobius"/>
    </source>
</evidence>
<dbReference type="PROSITE" id="PS00022">
    <property type="entry name" value="EGF_1"/>
    <property type="match status" value="1"/>
</dbReference>
<organism evidence="6 7">
    <name type="scientific">Mytilus coruscus</name>
    <name type="common">Sea mussel</name>
    <dbReference type="NCBI Taxonomy" id="42192"/>
    <lineage>
        <taxon>Eukaryota</taxon>
        <taxon>Metazoa</taxon>
        <taxon>Spiralia</taxon>
        <taxon>Lophotrochozoa</taxon>
        <taxon>Mollusca</taxon>
        <taxon>Bivalvia</taxon>
        <taxon>Autobranchia</taxon>
        <taxon>Pteriomorphia</taxon>
        <taxon>Mytilida</taxon>
        <taxon>Mytiloidea</taxon>
        <taxon>Mytilidae</taxon>
        <taxon>Mytilinae</taxon>
        <taxon>Mytilus</taxon>
    </lineage>
</organism>
<comment type="caution">
    <text evidence="2">Lacks conserved residue(s) required for the propagation of feature annotation.</text>
</comment>
<dbReference type="PROSITE" id="PS51034">
    <property type="entry name" value="ZP_2"/>
    <property type="match status" value="1"/>
</dbReference>
<dbReference type="SMART" id="SM00181">
    <property type="entry name" value="EGF"/>
    <property type="match status" value="1"/>
</dbReference>
<proteinExistence type="predicted"/>
<protein>
    <submittedName>
        <fullName evidence="6">NOTCH2</fullName>
    </submittedName>
</protein>
<reference evidence="6 7" key="1">
    <citation type="submission" date="2020-06" db="EMBL/GenBank/DDBJ databases">
        <authorList>
            <person name="Li R."/>
            <person name="Bekaert M."/>
        </authorList>
    </citation>
    <scope>NUCLEOTIDE SEQUENCE [LARGE SCALE GENOMIC DNA]</scope>
    <source>
        <strain evidence="7">wild</strain>
    </source>
</reference>
<keyword evidence="3" id="KW-0812">Transmembrane</keyword>
<evidence type="ECO:0000259" key="4">
    <source>
        <dbReference type="PROSITE" id="PS50026"/>
    </source>
</evidence>
<dbReference type="EMBL" id="CACVKT020003581">
    <property type="protein sequence ID" value="CAC5384527.1"/>
    <property type="molecule type" value="Genomic_DNA"/>
</dbReference>
<dbReference type="SUPFAM" id="SSF57196">
    <property type="entry name" value="EGF/Laminin"/>
    <property type="match status" value="1"/>
</dbReference>
<dbReference type="PANTHER" id="PTHR22907">
    <property type="entry name" value="GH04558P"/>
    <property type="match status" value="1"/>
</dbReference>
<gene>
    <name evidence="6" type="ORF">MCOR_20156</name>
</gene>
<dbReference type="AlphaFoldDB" id="A0A6J8BQH0"/>
<name>A0A6J8BQH0_MYTCO</name>
<feature type="transmembrane region" description="Helical" evidence="3">
    <location>
        <begin position="529"/>
        <end position="552"/>
    </location>
</feature>
<dbReference type="Gene3D" id="2.10.25.10">
    <property type="entry name" value="Laminin"/>
    <property type="match status" value="1"/>
</dbReference>
<dbReference type="OrthoDB" id="6120661at2759"/>
<feature type="domain" description="EGF-like" evidence="4">
    <location>
        <begin position="110"/>
        <end position="143"/>
    </location>
</feature>
<dbReference type="InterPro" id="IPR051962">
    <property type="entry name" value="Cuticlin"/>
</dbReference>
<keyword evidence="3" id="KW-1133">Transmembrane helix</keyword>
<feature type="domain" description="ZP" evidence="5">
    <location>
        <begin position="150"/>
        <end position="423"/>
    </location>
</feature>
<keyword evidence="2" id="KW-1015">Disulfide bond</keyword>
<evidence type="ECO:0000256" key="1">
    <source>
        <dbReference type="ARBA" id="ARBA00022729"/>
    </source>
</evidence>
<dbReference type="CDD" id="cd00054">
    <property type="entry name" value="EGF_CA"/>
    <property type="match status" value="1"/>
</dbReference>